<feature type="binding site" evidence="6">
    <location>
        <position position="138"/>
    </location>
    <ligand>
        <name>S-adenosyl-L-methionine</name>
        <dbReference type="ChEBI" id="CHEBI:59789"/>
    </ligand>
</feature>
<keyword evidence="4 5" id="KW-0949">S-adenosyl-L-methionine</keyword>
<dbReference type="GO" id="GO:0032259">
    <property type="term" value="P:methylation"/>
    <property type="evidence" value="ECO:0007669"/>
    <property type="project" value="UniProtKB-KW"/>
</dbReference>
<dbReference type="AlphaFoldDB" id="A0A2U8GUL7"/>
<dbReference type="PANTHER" id="PTHR24422:SF26">
    <property type="entry name" value="CHEMOTAXIS PROTEIN METHYLTRANSFERASE"/>
    <property type="match status" value="1"/>
</dbReference>
<evidence type="ECO:0000256" key="2">
    <source>
        <dbReference type="ARBA" id="ARBA00022603"/>
    </source>
</evidence>
<evidence type="ECO:0000256" key="1">
    <source>
        <dbReference type="ARBA" id="ARBA00001541"/>
    </source>
</evidence>
<dbReference type="InterPro" id="IPR036804">
    <property type="entry name" value="CheR_N_sf"/>
</dbReference>
<dbReference type="GO" id="GO:0008983">
    <property type="term" value="F:protein-glutamate O-methyltransferase activity"/>
    <property type="evidence" value="ECO:0007669"/>
    <property type="project" value="UniProtKB-EC"/>
</dbReference>
<accession>A0A2U8GUL7</accession>
<reference evidence="8 9" key="1">
    <citation type="submission" date="2017-06" db="EMBL/GenBank/DDBJ databases">
        <title>Azoarcus.</title>
        <authorList>
            <person name="Woo J.-H."/>
            <person name="Kim H.-S."/>
        </authorList>
    </citation>
    <scope>NUCLEOTIDE SEQUENCE [LARGE SCALE GENOMIC DNA]</scope>
    <source>
        <strain evidence="8 9">TSPY31</strain>
    </source>
</reference>
<dbReference type="EMBL" id="CP022187">
    <property type="protein sequence ID" value="AWI76706.1"/>
    <property type="molecule type" value="Genomic_DNA"/>
</dbReference>
<dbReference type="EC" id="2.1.1.80" evidence="5"/>
<dbReference type="InterPro" id="IPR050903">
    <property type="entry name" value="Bact_Chemotaxis_MeTrfase"/>
</dbReference>
<protein>
    <recommendedName>
        <fullName evidence="5">Chemotaxis protein methyltransferase</fullName>
        <ecNumber evidence="5">2.1.1.80</ecNumber>
    </recommendedName>
</protein>
<dbReference type="SMART" id="SM00138">
    <property type="entry name" value="MeTrc"/>
    <property type="match status" value="1"/>
</dbReference>
<name>A0A2U8GUL7_9RHOO</name>
<evidence type="ECO:0000313" key="9">
    <source>
        <dbReference type="Proteomes" id="UP000244930"/>
    </source>
</evidence>
<dbReference type="RefSeq" id="WP_108950405.1">
    <property type="nucleotide sequence ID" value="NZ_CP022187.1"/>
</dbReference>
<feature type="domain" description="CheR-type methyltransferase" evidence="7">
    <location>
        <begin position="1"/>
        <end position="270"/>
    </location>
</feature>
<keyword evidence="2 5" id="KW-0489">Methyltransferase</keyword>
<comment type="catalytic activity">
    <reaction evidence="1 5">
        <text>L-glutamyl-[protein] + S-adenosyl-L-methionine = [protein]-L-glutamate 5-O-methyl ester + S-adenosyl-L-homocysteine</text>
        <dbReference type="Rhea" id="RHEA:24452"/>
        <dbReference type="Rhea" id="RHEA-COMP:10208"/>
        <dbReference type="Rhea" id="RHEA-COMP:10311"/>
        <dbReference type="ChEBI" id="CHEBI:29973"/>
        <dbReference type="ChEBI" id="CHEBI:57856"/>
        <dbReference type="ChEBI" id="CHEBI:59789"/>
        <dbReference type="ChEBI" id="CHEBI:82795"/>
        <dbReference type="EC" id="2.1.1.80"/>
    </reaction>
</comment>
<evidence type="ECO:0000256" key="4">
    <source>
        <dbReference type="ARBA" id="ARBA00022691"/>
    </source>
</evidence>
<dbReference type="PANTHER" id="PTHR24422">
    <property type="entry name" value="CHEMOTAXIS PROTEIN METHYLTRANSFERASE"/>
    <property type="match status" value="1"/>
</dbReference>
<feature type="binding site" evidence="6">
    <location>
        <position position="78"/>
    </location>
    <ligand>
        <name>S-adenosyl-L-methionine</name>
        <dbReference type="ChEBI" id="CHEBI:59789"/>
    </ligand>
</feature>
<evidence type="ECO:0000313" key="8">
    <source>
        <dbReference type="EMBL" id="AWI76706.1"/>
    </source>
</evidence>
<evidence type="ECO:0000256" key="6">
    <source>
        <dbReference type="PIRSR" id="PIRSR000410-1"/>
    </source>
</evidence>
<sequence>MDNPQITHHEFALFQRLIYRLAGISLADTKKILLVGRLSKRLRHYGLGTFGEYYRMLASGDHPQEVQMMVDLLTTNETYFFREAAHFDLLADIAAQRRGNTFRVWSAACSSGEEPYTMAMVLAETLGLNAPWEIIATDISLTVLERAEIGYYAMERATGIPPELLKKYCLKGVREHAGNLLIQQKLRERVQFRHFNLIAPDPRDLGQFDVTFLRNVMIYFDQETKRKVVAHMLPHLRKDGYFVVGHSETLNGLSDDLASLRPTVYCRREYRALHREHA</sequence>
<gene>
    <name evidence="8" type="ORF">CEW83_17020</name>
</gene>
<dbReference type="CDD" id="cd02440">
    <property type="entry name" value="AdoMet_MTases"/>
    <property type="match status" value="1"/>
</dbReference>
<feature type="binding site" evidence="6">
    <location>
        <position position="114"/>
    </location>
    <ligand>
        <name>S-adenosyl-L-methionine</name>
        <dbReference type="ChEBI" id="CHEBI:59789"/>
    </ligand>
</feature>
<comment type="function">
    <text evidence="5">Methylation of the membrane-bound methyl-accepting chemotaxis proteins (MCP) to form gamma-glutamyl methyl ester residues in MCP.</text>
</comment>
<organism evidence="8 9">
    <name type="scientific">Parazoarcus communis</name>
    <dbReference type="NCBI Taxonomy" id="41977"/>
    <lineage>
        <taxon>Bacteria</taxon>
        <taxon>Pseudomonadati</taxon>
        <taxon>Pseudomonadota</taxon>
        <taxon>Betaproteobacteria</taxon>
        <taxon>Rhodocyclales</taxon>
        <taxon>Zoogloeaceae</taxon>
        <taxon>Parazoarcus</taxon>
    </lineage>
</organism>
<keyword evidence="9" id="KW-1185">Reference proteome</keyword>
<evidence type="ECO:0000256" key="3">
    <source>
        <dbReference type="ARBA" id="ARBA00022679"/>
    </source>
</evidence>
<dbReference type="InterPro" id="IPR026024">
    <property type="entry name" value="Chemotaxis_MeTrfase_CheR"/>
</dbReference>
<dbReference type="InterPro" id="IPR022641">
    <property type="entry name" value="CheR_N"/>
</dbReference>
<dbReference type="Pfam" id="PF01739">
    <property type="entry name" value="CheR"/>
    <property type="match status" value="1"/>
</dbReference>
<dbReference type="InterPro" id="IPR029063">
    <property type="entry name" value="SAM-dependent_MTases_sf"/>
</dbReference>
<evidence type="ECO:0000256" key="5">
    <source>
        <dbReference type="PIRNR" id="PIRNR000410"/>
    </source>
</evidence>
<dbReference type="Proteomes" id="UP000244930">
    <property type="component" value="Chromosome"/>
</dbReference>
<dbReference type="SUPFAM" id="SSF53335">
    <property type="entry name" value="S-adenosyl-L-methionine-dependent methyltransferases"/>
    <property type="match status" value="1"/>
</dbReference>
<dbReference type="PROSITE" id="PS50123">
    <property type="entry name" value="CHER"/>
    <property type="match status" value="1"/>
</dbReference>
<dbReference type="KEGG" id="acom:CEW83_17020"/>
<dbReference type="Pfam" id="PF03705">
    <property type="entry name" value="CheR_N"/>
    <property type="match status" value="1"/>
</dbReference>
<dbReference type="SUPFAM" id="SSF47757">
    <property type="entry name" value="Chemotaxis receptor methyltransferase CheR, N-terminal domain"/>
    <property type="match status" value="1"/>
</dbReference>
<dbReference type="PIRSF" id="PIRSF000410">
    <property type="entry name" value="CheR"/>
    <property type="match status" value="1"/>
</dbReference>
<feature type="binding site" evidence="6">
    <location>
        <begin position="196"/>
        <end position="197"/>
    </location>
    <ligand>
        <name>S-adenosyl-L-methionine</name>
        <dbReference type="ChEBI" id="CHEBI:59789"/>
    </ligand>
</feature>
<dbReference type="InterPro" id="IPR022642">
    <property type="entry name" value="CheR_C"/>
</dbReference>
<dbReference type="PRINTS" id="PR00996">
    <property type="entry name" value="CHERMTFRASE"/>
</dbReference>
<dbReference type="Gene3D" id="3.40.50.150">
    <property type="entry name" value="Vaccinia Virus protein VP39"/>
    <property type="match status" value="1"/>
</dbReference>
<feature type="binding site" evidence="6">
    <location>
        <position position="76"/>
    </location>
    <ligand>
        <name>S-adenosyl-L-methionine</name>
        <dbReference type="ChEBI" id="CHEBI:59789"/>
    </ligand>
</feature>
<evidence type="ECO:0000259" key="7">
    <source>
        <dbReference type="PROSITE" id="PS50123"/>
    </source>
</evidence>
<keyword evidence="3 5" id="KW-0808">Transferase</keyword>
<feature type="binding site" evidence="6">
    <location>
        <begin position="214"/>
        <end position="215"/>
    </location>
    <ligand>
        <name>S-adenosyl-L-methionine</name>
        <dbReference type="ChEBI" id="CHEBI:59789"/>
    </ligand>
</feature>
<dbReference type="Gene3D" id="1.10.155.10">
    <property type="entry name" value="Chemotaxis receptor methyltransferase CheR, N-terminal domain"/>
    <property type="match status" value="1"/>
</dbReference>
<dbReference type="InterPro" id="IPR000780">
    <property type="entry name" value="CheR_MeTrfase"/>
</dbReference>
<proteinExistence type="predicted"/>
<feature type="binding site" evidence="6">
    <location>
        <position position="82"/>
    </location>
    <ligand>
        <name>S-adenosyl-L-methionine</name>
        <dbReference type="ChEBI" id="CHEBI:59789"/>
    </ligand>
</feature>